<dbReference type="SMART" id="SM01234">
    <property type="entry name" value="Haemolytic"/>
    <property type="match status" value="1"/>
</dbReference>
<dbReference type="InterPro" id="IPR002696">
    <property type="entry name" value="Membr_insert_effic_factor_YidD"/>
</dbReference>
<gene>
    <name evidence="2" type="primary">yidD</name>
    <name evidence="2" type="ORF">ENJ40_01575</name>
</gene>
<dbReference type="Proteomes" id="UP000886043">
    <property type="component" value="Unassembled WGS sequence"/>
</dbReference>
<organism evidence="2">
    <name type="scientific">Thermosulfurimonas dismutans</name>
    <dbReference type="NCBI Taxonomy" id="999894"/>
    <lineage>
        <taxon>Bacteria</taxon>
        <taxon>Pseudomonadati</taxon>
        <taxon>Thermodesulfobacteriota</taxon>
        <taxon>Thermodesulfobacteria</taxon>
        <taxon>Thermodesulfobacteriales</taxon>
        <taxon>Thermodesulfobacteriaceae</taxon>
        <taxon>Thermosulfurimonas</taxon>
    </lineage>
</organism>
<comment type="function">
    <text evidence="1">Could be involved in insertion of integral membrane proteins into the membrane.</text>
</comment>
<comment type="caution">
    <text evidence="2">The sequence shown here is derived from an EMBL/GenBank/DDBJ whole genome shotgun (WGS) entry which is preliminary data.</text>
</comment>
<proteinExistence type="inferred from homology"/>
<comment type="similarity">
    <text evidence="1">Belongs to the UPF0161 family.</text>
</comment>
<dbReference type="GO" id="GO:0005886">
    <property type="term" value="C:plasma membrane"/>
    <property type="evidence" value="ECO:0007669"/>
    <property type="project" value="UniProtKB-SubCell"/>
</dbReference>
<comment type="subcellular location">
    <subcellularLocation>
        <location evidence="1">Cell membrane</location>
        <topology evidence="1">Peripheral membrane protein</topology>
        <orientation evidence="1">Cytoplasmic side</orientation>
    </subcellularLocation>
</comment>
<accession>A0A7C3CSA5</accession>
<dbReference type="EMBL" id="DRMH01000015">
    <property type="protein sequence ID" value="HFC97133.1"/>
    <property type="molecule type" value="Genomic_DNA"/>
</dbReference>
<protein>
    <recommendedName>
        <fullName evidence="1">Putative membrane protein insertion efficiency factor</fullName>
    </recommendedName>
</protein>
<sequence length="74" mass="8468">MTRFLILGLKIYRLLLSPWLPGSCRFYPSCSRYAEEALRRFGPVRGGWLALRRVLRCHPLHPGGYDPVPQGGKN</sequence>
<evidence type="ECO:0000256" key="1">
    <source>
        <dbReference type="HAMAP-Rule" id="MF_00386"/>
    </source>
</evidence>
<dbReference type="AlphaFoldDB" id="A0A7C3CSA5"/>
<dbReference type="Pfam" id="PF01809">
    <property type="entry name" value="YidD"/>
    <property type="match status" value="1"/>
</dbReference>
<keyword evidence="1" id="KW-1003">Cell membrane</keyword>
<reference evidence="2" key="1">
    <citation type="journal article" date="2020" name="mSystems">
        <title>Genome- and Community-Level Interaction Insights into Carbon Utilization and Element Cycling Functions of Hydrothermarchaeota in Hydrothermal Sediment.</title>
        <authorList>
            <person name="Zhou Z."/>
            <person name="Liu Y."/>
            <person name="Xu W."/>
            <person name="Pan J."/>
            <person name="Luo Z.H."/>
            <person name="Li M."/>
        </authorList>
    </citation>
    <scope>NUCLEOTIDE SEQUENCE [LARGE SCALE GENOMIC DNA]</scope>
    <source>
        <strain evidence="2">HyVt-483</strain>
    </source>
</reference>
<dbReference type="HAMAP" id="MF_00386">
    <property type="entry name" value="UPF0161_YidD"/>
    <property type="match status" value="1"/>
</dbReference>
<dbReference type="PANTHER" id="PTHR33383:SF1">
    <property type="entry name" value="MEMBRANE PROTEIN INSERTION EFFICIENCY FACTOR-RELATED"/>
    <property type="match status" value="1"/>
</dbReference>
<name>A0A7C3CSA5_9BACT</name>
<dbReference type="NCBIfam" id="TIGR00278">
    <property type="entry name" value="membrane protein insertion efficiency factor YidD"/>
    <property type="match status" value="1"/>
</dbReference>
<evidence type="ECO:0000313" key="2">
    <source>
        <dbReference type="EMBL" id="HFC97133.1"/>
    </source>
</evidence>
<dbReference type="PANTHER" id="PTHR33383">
    <property type="entry name" value="MEMBRANE PROTEIN INSERTION EFFICIENCY FACTOR-RELATED"/>
    <property type="match status" value="1"/>
</dbReference>
<keyword evidence="1" id="KW-0472">Membrane</keyword>